<feature type="compositionally biased region" description="Basic residues" evidence="1">
    <location>
        <begin position="216"/>
        <end position="229"/>
    </location>
</feature>
<comment type="caution">
    <text evidence="2">The sequence shown here is derived from an EMBL/GenBank/DDBJ whole genome shotgun (WGS) entry which is preliminary data.</text>
</comment>
<dbReference type="AlphaFoldDB" id="A0AAV5RTF1"/>
<keyword evidence="3" id="KW-1185">Reference proteome</keyword>
<feature type="region of interest" description="Disordered" evidence="1">
    <location>
        <begin position="258"/>
        <end position="279"/>
    </location>
</feature>
<dbReference type="Proteomes" id="UP001377567">
    <property type="component" value="Unassembled WGS sequence"/>
</dbReference>
<accession>A0AAV5RTF1</accession>
<feature type="region of interest" description="Disordered" evidence="1">
    <location>
        <begin position="332"/>
        <end position="356"/>
    </location>
</feature>
<reference evidence="2 3" key="1">
    <citation type="journal article" date="2023" name="Elife">
        <title>Identification of key yeast species and microbe-microbe interactions impacting larval growth of Drosophila in the wild.</title>
        <authorList>
            <person name="Mure A."/>
            <person name="Sugiura Y."/>
            <person name="Maeda R."/>
            <person name="Honda K."/>
            <person name="Sakurai N."/>
            <person name="Takahashi Y."/>
            <person name="Watada M."/>
            <person name="Katoh T."/>
            <person name="Gotoh A."/>
            <person name="Gotoh Y."/>
            <person name="Taniguchi I."/>
            <person name="Nakamura K."/>
            <person name="Hayashi T."/>
            <person name="Katayama T."/>
            <person name="Uemura T."/>
            <person name="Hattori Y."/>
        </authorList>
    </citation>
    <scope>NUCLEOTIDE SEQUENCE [LARGE SCALE GENOMIC DNA]</scope>
    <source>
        <strain evidence="2 3">KH-74</strain>
    </source>
</reference>
<feature type="compositionally biased region" description="Polar residues" evidence="1">
    <location>
        <begin position="265"/>
        <end position="279"/>
    </location>
</feature>
<dbReference type="EMBL" id="BTGD01000003">
    <property type="protein sequence ID" value="GMM54820.1"/>
    <property type="molecule type" value="Genomic_DNA"/>
</dbReference>
<organism evidence="2 3">
    <name type="scientific">Maudiozyma humilis</name>
    <name type="common">Sour dough yeast</name>
    <name type="synonym">Kazachstania humilis</name>
    <dbReference type="NCBI Taxonomy" id="51915"/>
    <lineage>
        <taxon>Eukaryota</taxon>
        <taxon>Fungi</taxon>
        <taxon>Dikarya</taxon>
        <taxon>Ascomycota</taxon>
        <taxon>Saccharomycotina</taxon>
        <taxon>Saccharomycetes</taxon>
        <taxon>Saccharomycetales</taxon>
        <taxon>Saccharomycetaceae</taxon>
        <taxon>Maudiozyma</taxon>
    </lineage>
</organism>
<evidence type="ECO:0000313" key="3">
    <source>
        <dbReference type="Proteomes" id="UP001377567"/>
    </source>
</evidence>
<name>A0AAV5RTF1_MAUHU</name>
<feature type="compositionally biased region" description="Basic residues" evidence="1">
    <location>
        <begin position="339"/>
        <end position="356"/>
    </location>
</feature>
<feature type="region of interest" description="Disordered" evidence="1">
    <location>
        <begin position="216"/>
        <end position="243"/>
    </location>
</feature>
<sequence>MMELVDNLYVYVGENQPNVKLTRIEQFATVAELAAFFAELQEEYNVQFDTCETITDNLKVTCSSYGCKGKAGLPFYLVDYDGDGNCFHLWKTDGDWKNARVFAMLHEFHSQDQSAAPRNWEKYLLTHPDYINSPIRDGLQRALGRLNVDWAAVNLPLFWAQFGRIYTDLKDKRDMENVNTIKMLVSLALLRCNVILNKGKVASQLAQFHRRAVRKFQKHSKRGGARAHRTTVPVDIDAATNSDSAESSASSALASIRESSADSALHNTSTSPVSPASHSENLYTYQKEPLNTTSDEAASTPVVNQVLNNYYSHFKMMAEDYEQFELKTKFNRARPASQSRRRRKSNTKKSRISKIK</sequence>
<evidence type="ECO:0000256" key="1">
    <source>
        <dbReference type="SAM" id="MobiDB-lite"/>
    </source>
</evidence>
<evidence type="ECO:0000313" key="2">
    <source>
        <dbReference type="EMBL" id="GMM54820.1"/>
    </source>
</evidence>
<protein>
    <submittedName>
        <fullName evidence="2">Uncharacterized protein</fullName>
    </submittedName>
</protein>
<gene>
    <name evidence="2" type="ORF">DAKH74_014360</name>
</gene>
<proteinExistence type="predicted"/>